<dbReference type="FunFam" id="3.40.50.300:FF:000515">
    <property type="entry name" value="GTPase Obg"/>
    <property type="match status" value="1"/>
</dbReference>
<dbReference type="EMBL" id="AABBAW010000003">
    <property type="protein sequence ID" value="EAG2514880.1"/>
    <property type="molecule type" value="Genomic_DNA"/>
</dbReference>
<dbReference type="Proteomes" id="UP000455569">
    <property type="component" value="Unassembled WGS sequence"/>
</dbReference>
<evidence type="ECO:0000313" key="33">
    <source>
        <dbReference type="EMBL" id="EAE5603361.1"/>
    </source>
</evidence>
<dbReference type="Proteomes" id="UP000269407">
    <property type="component" value="Unassembled WGS sequence"/>
</dbReference>
<dbReference type="EMBL" id="AABBZO010000007">
    <property type="protein sequence ID" value="EAG4462228.1"/>
    <property type="molecule type" value="Genomic_DNA"/>
</dbReference>
<evidence type="ECO:0000313" key="26">
    <source>
        <dbReference type="EMBL" id="EAE1094555.1"/>
    </source>
</evidence>
<evidence type="ECO:0000313" key="110">
    <source>
        <dbReference type="Proteomes" id="UP000364988"/>
    </source>
</evidence>
<dbReference type="EMBL" id="AAAREG010000005">
    <property type="protein sequence ID" value="EAE2354262.1"/>
    <property type="molecule type" value="Genomic_DNA"/>
</dbReference>
<evidence type="ECO:0000313" key="69">
    <source>
        <dbReference type="EMBL" id="EDN9836235.1"/>
    </source>
</evidence>
<dbReference type="EMBL" id="AAASLB010000002">
    <property type="protein sequence ID" value="EAE4941279.1"/>
    <property type="molecule type" value="Genomic_DNA"/>
</dbReference>
<dbReference type="Proteomes" id="UP000840197">
    <property type="component" value="Unassembled WGS sequence"/>
</dbReference>
<keyword evidence="6 9" id="KW-0378">Hydrolase</keyword>
<dbReference type="InterPro" id="IPR006074">
    <property type="entry name" value="GTP1-OBG_CS"/>
</dbReference>
<dbReference type="EMBL" id="AAIAJJ010000004">
    <property type="protein sequence ID" value="ECC1556899.1"/>
    <property type="molecule type" value="Genomic_DNA"/>
</dbReference>
<dbReference type="EMBL" id="RCRQ01000007">
    <property type="protein sequence ID" value="MCO39440.1"/>
    <property type="molecule type" value="Genomic_DNA"/>
</dbReference>
<evidence type="ECO:0000313" key="50">
    <source>
        <dbReference type="EMBL" id="EAH1614600.1"/>
    </source>
</evidence>
<evidence type="ECO:0000313" key="52">
    <source>
        <dbReference type="EMBL" id="EAH3126461.1"/>
    </source>
</evidence>
<dbReference type="EMBL" id="DAAEEB010000002">
    <property type="protein sequence ID" value="HAA8052071.1"/>
    <property type="molecule type" value="Genomic_DNA"/>
</dbReference>
<dbReference type="EMBL" id="QUQA01000010">
    <property type="protein sequence ID" value="RKC00909.1"/>
    <property type="molecule type" value="Genomic_DNA"/>
</dbReference>
<feature type="binding site" evidence="9">
    <location>
        <begin position="282"/>
        <end position="285"/>
    </location>
    <ligand>
        <name>GTP</name>
        <dbReference type="ChEBI" id="CHEBI:37565"/>
    </ligand>
</feature>
<dbReference type="NCBIfam" id="NF008955">
    <property type="entry name" value="PRK12297.1"/>
    <property type="match status" value="1"/>
</dbReference>
<evidence type="ECO:0000313" key="160">
    <source>
        <dbReference type="Proteomes" id="UP000841561"/>
    </source>
</evidence>
<dbReference type="EMBL" id="AAAQJJ010000008">
    <property type="protein sequence ID" value="EAE0769977.1"/>
    <property type="molecule type" value="Genomic_DNA"/>
</dbReference>
<dbReference type="Proteomes" id="UP000843775">
    <property type="component" value="Unassembled WGS sequence"/>
</dbReference>
<dbReference type="Proteomes" id="UP000840039">
    <property type="component" value="Unassembled WGS sequence"/>
</dbReference>
<dbReference type="Proteomes" id="UP000840928">
    <property type="component" value="Unassembled WGS sequence"/>
</dbReference>
<evidence type="ECO:0000313" key="147">
    <source>
        <dbReference type="Proteomes" id="UP000533021"/>
    </source>
</evidence>
<evidence type="ECO:0000313" key="81">
    <source>
        <dbReference type="EMBL" id="HAB9174234.1"/>
    </source>
</evidence>
<evidence type="ECO:0000313" key="37">
    <source>
        <dbReference type="EMBL" id="EAG2245589.1"/>
    </source>
</evidence>
<evidence type="ECO:0000259" key="12">
    <source>
        <dbReference type="PROSITE" id="PS51881"/>
    </source>
</evidence>
<feature type="domain" description="Obg" evidence="13">
    <location>
        <begin position="1"/>
        <end position="158"/>
    </location>
</feature>
<evidence type="ECO:0000313" key="122">
    <source>
        <dbReference type="Proteomes" id="UP000410967"/>
    </source>
</evidence>
<reference evidence="97 98" key="2">
    <citation type="journal article" date="2018" name="BMC Genomics">
        <title>Genes significantly associated with lineage II food isolates of Listeria monocytogenes.</title>
        <authorList>
            <person name="Pirone-Davies C."/>
            <person name="Chen Y."/>
            <person name="Pightling A."/>
            <person name="Ryan G."/>
            <person name="Wang Y."/>
            <person name="Yao K."/>
            <person name="Hoffmann M."/>
            <person name="Allard M.W."/>
        </authorList>
    </citation>
    <scope>NUCLEOTIDE SEQUENCE [LARGE SCALE GENOMIC DNA]</scope>
    <source>
        <strain evidence="94 98">CFSAN028761</strain>
        <strain evidence="92 99">PNUSAL000190</strain>
        <strain evidence="93 97">PNUSAL000550</strain>
    </source>
</reference>
<dbReference type="Proteomes" id="UP000841146">
    <property type="component" value="Unassembled WGS sequence"/>
</dbReference>
<evidence type="ECO:0000313" key="44">
    <source>
        <dbReference type="EMBL" id="EAG6989627.1"/>
    </source>
</evidence>
<evidence type="ECO:0000313" key="127">
    <source>
        <dbReference type="Proteomes" id="UP000458487"/>
    </source>
</evidence>
<evidence type="ECO:0000313" key="117">
    <source>
        <dbReference type="Proteomes" id="UP000379076"/>
    </source>
</evidence>
<evidence type="ECO:0000313" key="156">
    <source>
        <dbReference type="Proteomes" id="UP000566721"/>
    </source>
</evidence>
<evidence type="ECO:0000313" key="152">
    <source>
        <dbReference type="Proteomes" id="UP000546397"/>
    </source>
</evidence>
<evidence type="ECO:0000313" key="162">
    <source>
        <dbReference type="Proteomes" id="UP000844415"/>
    </source>
</evidence>
<dbReference type="EMBL" id="AAAJCR010000001">
    <property type="protein sequence ID" value="EAC5947875.1"/>
    <property type="molecule type" value="Genomic_DNA"/>
</dbReference>
<evidence type="ECO:0000313" key="49">
    <source>
        <dbReference type="EMBL" id="EAH0252481.1"/>
    </source>
</evidence>
<dbReference type="EMBL" id="AABFMV010000002">
    <property type="protein sequence ID" value="EAH1614600.1"/>
    <property type="molecule type" value="Genomic_DNA"/>
</dbReference>
<evidence type="ECO:0000313" key="72">
    <source>
        <dbReference type="EMBL" id="EDP8411630.1"/>
    </source>
</evidence>
<dbReference type="KEGG" id="lmok:CQ02_07880"/>
<dbReference type="Proteomes" id="UP000845014">
    <property type="component" value="Unassembled WGS sequence"/>
</dbReference>
<dbReference type="EMBL" id="AANCZP010000001">
    <property type="protein sequence ID" value="EDN8267863.1"/>
    <property type="molecule type" value="Genomic_DNA"/>
</dbReference>
<evidence type="ECO:0000313" key="146">
    <source>
        <dbReference type="Proteomes" id="UP000531172"/>
    </source>
</evidence>
<reference evidence="138 140" key="9">
    <citation type="submission" date="2019-04" db="EMBL/GenBank/DDBJ databases">
        <authorList>
            <person name="Ashton P.M."/>
            <person name="Dallman T."/>
            <person name="Nair S."/>
            <person name="De Pinna E."/>
            <person name="Peters T."/>
            <person name="Grant K."/>
        </authorList>
    </citation>
    <scope>NUCLEOTIDE SEQUENCE [LARGE SCALE GENOMIC DNA]</scope>
    <source>
        <strain evidence="51 147">282333</strain>
        <strain evidence="53 145">282352</strain>
        <strain evidence="46 152">289003</strain>
        <strain evidence="49 155">406731</strain>
        <strain evidence="47 154">429821</strain>
        <strain evidence="50 140">562417</strain>
        <strain evidence="52 144">562428</strain>
        <strain evidence="48 138">563356</strain>
        <strain evidence="15 123">688377</strain>
        <strain evidence="70 131">788324</strain>
        <strain evidence="68 127">833351</strain>
        <strain evidence="71 132">883775</strain>
        <strain evidence="30">RL15000161</strain>
        <strain evidence="31">RL15000271</strain>
        <strain evidence="32">RL15000286</strain>
        <strain evidence="33">RL15000440</strain>
    </source>
</reference>
<dbReference type="EMBL" id="AABGHY010000002">
    <property type="protein sequence ID" value="EAH3293381.1"/>
    <property type="molecule type" value="Genomic_DNA"/>
</dbReference>
<dbReference type="EMBL" id="DAAHUJ010000008">
    <property type="protein sequence ID" value="HAB7365028.1"/>
    <property type="molecule type" value="Genomic_DNA"/>
</dbReference>
<dbReference type="Proteomes" id="UP000358545">
    <property type="component" value="Unassembled WGS sequence"/>
</dbReference>
<evidence type="ECO:0000313" key="137">
    <source>
        <dbReference type="Proteomes" id="UP000489121"/>
    </source>
</evidence>
<dbReference type="GO" id="GO:0005525">
    <property type="term" value="F:GTP binding"/>
    <property type="evidence" value="ECO:0007669"/>
    <property type="project" value="UniProtKB-UniRule"/>
</dbReference>
<dbReference type="InterPro" id="IPR031167">
    <property type="entry name" value="G_OBG"/>
</dbReference>
<evidence type="ECO:0000313" key="143">
    <source>
        <dbReference type="Proteomes" id="UP000528151"/>
    </source>
</evidence>
<dbReference type="Proteomes" id="UP000540417">
    <property type="component" value="Unassembled WGS sequence"/>
</dbReference>
<dbReference type="EMBL" id="AAAQQZ010000003">
    <property type="protein sequence ID" value="EAE1338557.1"/>
    <property type="molecule type" value="Genomic_DNA"/>
</dbReference>
<dbReference type="NCBIfam" id="TIGR00231">
    <property type="entry name" value="small_GTP"/>
    <property type="match status" value="1"/>
</dbReference>
<dbReference type="EMBL" id="AABGFX010000002">
    <property type="protein sequence ID" value="EAH3126461.1"/>
    <property type="molecule type" value="Genomic_DNA"/>
</dbReference>
<dbReference type="Proteomes" id="UP000345329">
    <property type="component" value="Unassembled WGS sequence"/>
</dbReference>
<dbReference type="EMBL" id="AAANYN010000001">
    <property type="protein sequence ID" value="EAD5772786.1"/>
    <property type="molecule type" value="Genomic_DNA"/>
</dbReference>
<dbReference type="Proteomes" id="UP000478704">
    <property type="component" value="Unassembled WGS sequence"/>
</dbReference>
<dbReference type="EMBL" id="DAAEQL010000006">
    <property type="protein sequence ID" value="HAA8491089.1"/>
    <property type="molecule type" value="Genomic_DNA"/>
</dbReference>
<dbReference type="Proteomes" id="UP000844471">
    <property type="component" value="Unassembled WGS sequence"/>
</dbReference>
<dbReference type="Proteomes" id="UP000332711">
    <property type="component" value="Unassembled WGS sequence"/>
</dbReference>
<evidence type="ECO:0000313" key="38">
    <source>
        <dbReference type="EMBL" id="EAG2514880.1"/>
    </source>
</evidence>
<evidence type="ECO:0000313" key="21">
    <source>
        <dbReference type="EMBL" id="EAD3792616.1"/>
    </source>
</evidence>
<sequence>MFVDQVKIYVKAGNGGDGMVAFRREKFVPNGGPAGGDGGKGADVVFVVDEGLRTLVDFRFKRIFKAEHGEHGMSKSMHGRGAEDLVVKVPQGTIVKDIDTGEIIADLVAHGQRAVIAKAGRGGRGNKRFATPANPAPELSENGEPGQERNVQLELKVLADVGLVGFPSVGKSTLLSVVSAARPKIAAYHFTTIVPNLGMVDAGDGRSFVMADLPGLIEGASQGVGLGHQFLRHIERTRVIVHVIDMSGSEGRVPYEDYMAINNELEQYNLRLMERPQIIVANKMDMPDAEENLNEFKTKIAEDIPVFPISAVTKTGLRELLLAIADKLETTPEFPLNEILEQEDEDTVLYKYVAEEPDFEISREPDGTFVLSGAKIERLFTMTNFERDASISRFARQLRAMGVDEALRKRGAKDGDIVRLLDYEFEFMD</sequence>
<evidence type="ECO:0000313" key="60">
    <source>
        <dbReference type="EMBL" id="ECC1556899.1"/>
    </source>
</evidence>
<dbReference type="HAMAP" id="MF_01454">
    <property type="entry name" value="GTPase_Obg"/>
    <property type="match status" value="1"/>
</dbReference>
<dbReference type="InterPro" id="IPR014100">
    <property type="entry name" value="GTP-bd_Obg/CgtA"/>
</dbReference>
<dbReference type="EMBL" id="AABBWO010000001">
    <property type="protein sequence ID" value="EAG4182877.1"/>
    <property type="molecule type" value="Genomic_DNA"/>
</dbReference>
<evidence type="ECO:0000313" key="82">
    <source>
        <dbReference type="EMBL" id="HAC0012682.1"/>
    </source>
</evidence>
<dbReference type="EMBL" id="AABAYG010000004">
    <property type="protein sequence ID" value="EAG2245589.1"/>
    <property type="molecule type" value="Genomic_DNA"/>
</dbReference>
<evidence type="ECO:0000313" key="106">
    <source>
        <dbReference type="Proteomes" id="UP000352246"/>
    </source>
</evidence>
<evidence type="ECO:0000313" key="164">
    <source>
        <dbReference type="Proteomes" id="UP000852906"/>
    </source>
</evidence>
<dbReference type="Proteomes" id="UP000842809">
    <property type="component" value="Unassembled WGS sequence"/>
</dbReference>
<organism evidence="50 140">
    <name type="scientific">Listeria monocytogenes</name>
    <dbReference type="NCBI Taxonomy" id="1639"/>
    <lineage>
        <taxon>Bacteria</taxon>
        <taxon>Bacillati</taxon>
        <taxon>Bacillota</taxon>
        <taxon>Bacilli</taxon>
        <taxon>Bacillales</taxon>
        <taxon>Listeriaceae</taxon>
        <taxon>Listeria</taxon>
    </lineage>
</organism>
<evidence type="ECO:0000313" key="128">
    <source>
        <dbReference type="Proteomes" id="UP000460224"/>
    </source>
</evidence>
<dbReference type="EMBL" id="AALGDA010000067">
    <property type="protein sequence ID" value="ECY9784062.1"/>
    <property type="molecule type" value="Genomic_DNA"/>
</dbReference>
<evidence type="ECO:0000313" key="23">
    <source>
        <dbReference type="EMBL" id="EAD5786195.1"/>
    </source>
</evidence>
<evidence type="ECO:0000313" key="63">
    <source>
        <dbReference type="EMBL" id="ECY6545111.1"/>
    </source>
</evidence>
<evidence type="ECO:0000313" key="88">
    <source>
        <dbReference type="EMBL" id="KAA9449046.1"/>
    </source>
</evidence>
<evidence type="ECO:0000313" key="68">
    <source>
        <dbReference type="EMBL" id="EDN9629194.1"/>
    </source>
</evidence>
<keyword evidence="5 9" id="KW-0547">Nucleotide-binding</keyword>
<dbReference type="EMBL" id="DAAJCS010000004">
    <property type="protein sequence ID" value="HAC0012682.1"/>
    <property type="molecule type" value="Genomic_DNA"/>
</dbReference>
<evidence type="ECO:0000313" key="108">
    <source>
        <dbReference type="Proteomes" id="UP000356407"/>
    </source>
</evidence>
<dbReference type="EMBL" id="AACKFB010000024">
    <property type="protein sequence ID" value="EAK9429187.1"/>
    <property type="molecule type" value="Genomic_DNA"/>
</dbReference>
<dbReference type="Pfam" id="PF01926">
    <property type="entry name" value="MMR_HSR1"/>
    <property type="match status" value="1"/>
</dbReference>
<evidence type="ECO:0000313" key="14">
    <source>
        <dbReference type="EMBL" id="EAC3881265.1"/>
    </source>
</evidence>
<dbReference type="EMBL" id="DAAHYZ010000001">
    <property type="protein sequence ID" value="HAB7720503.1"/>
    <property type="molecule type" value="Genomic_DNA"/>
</dbReference>
<dbReference type="Proteomes" id="UP000481141">
    <property type="component" value="Unassembled WGS sequence"/>
</dbReference>
<feature type="binding site" evidence="9">
    <location>
        <begin position="212"/>
        <end position="215"/>
    </location>
    <ligand>
        <name>GTP</name>
        <dbReference type="ChEBI" id="CHEBI:37565"/>
    </ligand>
</feature>
<dbReference type="InterPro" id="IPR036726">
    <property type="entry name" value="GTP1_OBG_dom_sf"/>
</dbReference>
<dbReference type="Proteomes" id="UP000355989">
    <property type="component" value="Unassembled WGS sequence"/>
</dbReference>
<evidence type="ECO:0000256" key="5">
    <source>
        <dbReference type="ARBA" id="ARBA00022741"/>
    </source>
</evidence>
<evidence type="ECO:0000313" key="17">
    <source>
        <dbReference type="EMBL" id="EAC5549752.1"/>
    </source>
</evidence>
<reference evidence="91 164" key="1">
    <citation type="submission" date="2016-09" db="EMBL/GenBank/DDBJ databases">
        <title>100K Listeria isolates.</title>
        <authorList>
            <person name="Chen P."/>
            <person name="Weimer B.C."/>
            <person name="Kong N."/>
            <person name="Huang B."/>
        </authorList>
    </citation>
    <scope>NUCLEOTIDE SEQUENCE [LARGE SCALE GENOMIC DNA]</scope>
    <source>
        <strain evidence="91 164">BCW_2383</strain>
    </source>
</reference>
<comment type="similarity">
    <text evidence="2 9">Belongs to the TRAFAC class OBG-HflX-like GTPase superfamily. OBG GTPase family.</text>
</comment>
<evidence type="ECO:0000313" key="115">
    <source>
        <dbReference type="Proteomes" id="UP000376505"/>
    </source>
</evidence>
<dbReference type="Proteomes" id="UP000285054">
    <property type="component" value="Unassembled WGS sequence"/>
</dbReference>
<evidence type="ECO:0000313" key="105">
    <source>
        <dbReference type="Proteomes" id="UP000345329"/>
    </source>
</evidence>
<dbReference type="Pfam" id="PF09269">
    <property type="entry name" value="DUF1967"/>
    <property type="match status" value="1"/>
</dbReference>
<dbReference type="Proteomes" id="UP000272537">
    <property type="component" value="Unassembled WGS sequence"/>
</dbReference>
<dbReference type="GO" id="GO:0003924">
    <property type="term" value="F:GTPase activity"/>
    <property type="evidence" value="ECO:0007669"/>
    <property type="project" value="UniProtKB-UniRule"/>
</dbReference>
<evidence type="ECO:0000313" key="30">
    <source>
        <dbReference type="EMBL" id="EAE2658836.1"/>
    </source>
</evidence>
<protein>
    <recommendedName>
        <fullName evidence="9">GTPase Obg</fullName>
        <ecNumber evidence="9">3.6.5.-</ecNumber>
    </recommendedName>
    <alternativeName>
        <fullName evidence="9">GTP-binding protein Obg</fullName>
    </alternativeName>
</protein>
<evidence type="ECO:0000313" key="25">
    <source>
        <dbReference type="EMBL" id="EAE0769977.1"/>
    </source>
</evidence>
<dbReference type="KEGG" id="lmom:IJ09_02310"/>
<evidence type="ECO:0000313" key="77">
    <source>
        <dbReference type="EMBL" id="HAB7365028.1"/>
    </source>
</evidence>
<dbReference type="RefSeq" id="WP_003724114.1">
    <property type="nucleotide sequence ID" value="NC_021823.1"/>
</dbReference>
<dbReference type="EMBL" id="AABDGJ010000002">
    <property type="protein sequence ID" value="EAG6989627.1"/>
    <property type="molecule type" value="Genomic_DNA"/>
</dbReference>
<evidence type="ECO:0000313" key="102">
    <source>
        <dbReference type="Proteomes" id="UP000337746"/>
    </source>
</evidence>
<dbReference type="EMBL" id="AAASTI010000002">
    <property type="protein sequence ID" value="EAE5603361.1"/>
    <property type="molecule type" value="Genomic_DNA"/>
</dbReference>
<reference evidence="101 103" key="6">
    <citation type="submission" date="2018-06" db="EMBL/GenBank/DDBJ databases">
        <authorList>
            <consortium name="PulseNet: The National Subtyping Network for Foodborne Disease Surveillance"/>
            <person name="Tarr C.L."/>
            <person name="Trees E."/>
            <person name="Katz L.S."/>
            <person name="Carleton-Romer H.A."/>
            <person name="Stroika S."/>
            <person name="Kucerova Z."/>
            <person name="Roache K.F."/>
            <person name="Sabol A.L."/>
            <person name="Besser J."/>
            <person name="Gerner-Smidt P."/>
        </authorList>
    </citation>
    <scope>NUCLEOTIDE SEQUENCE [LARGE SCALE GENOMIC DNA]</scope>
    <source>
        <strain evidence="16 103">2015L-6227</strain>
        <strain evidence="29 101">PNUSAL000134</strain>
        <strain evidence="34 109">PNUSAL002180</strain>
        <strain evidence="35 133">PNUSAL002298</strain>
        <strain evidence="39 146">PNUSAL003001</strain>
        <strain evidence="64 137">PNUSAL005692</strain>
    </source>
</reference>
<dbReference type="Proteomes" id="UP000344343">
    <property type="component" value="Unassembled WGS sequence"/>
</dbReference>
<dbReference type="EMBL" id="AANCRK010000003">
    <property type="protein sequence ID" value="EDN7714988.1"/>
    <property type="molecule type" value="Genomic_DNA"/>
</dbReference>
<evidence type="ECO:0000313" key="103">
    <source>
        <dbReference type="Proteomes" id="UP000339309"/>
    </source>
</evidence>
<reference evidence="90 151" key="10">
    <citation type="submission" date="2020-06" db="EMBL/GenBank/DDBJ databases">
        <title>Two Listeria outbreaks in Switzerland in 2018 and 2020.</title>
        <authorList>
            <person name="Stevens M.J.A."/>
            <person name="Bloemberg G."/>
            <person name="Nusch-Inderbinnen M."/>
            <person name="Stephan R."/>
        </authorList>
    </citation>
    <scope>NUCLEOTIDE SEQUENCE [LARGE SCALE GENOMIC DNA]</scope>
    <source>
        <strain evidence="90 151">N18-0707</strain>
    </source>
</reference>
<reference evidence="85" key="5">
    <citation type="submission" date="2018-06" db="EMBL/GenBank/DDBJ databases">
        <authorList>
            <consortium name="NCBI Pathogen Detection Project"/>
        </authorList>
    </citation>
    <scope>NUCLEOTIDE SEQUENCE</scope>
    <source>
        <strain evidence="74">09CEB371LM</strain>
        <strain evidence="86">2017-325981-023-01</strain>
        <strain evidence="80">CFIAFB20100120</strain>
        <strain evidence="79">CFIAFB20130012</strain>
        <strain evidence="78">CFIAFB20140010</strain>
        <strain evidence="81">CFIAFB20160038</strain>
        <strain evidence="77">CFIAFB20160079</strain>
        <strain evidence="83">CFIAFB20170037</strain>
        <strain evidence="82">CFIAFB20170045</strain>
        <strain evidence="84">DMG1500109</strain>
        <strain evidence="76">HPB3501</strain>
        <strain evidence="85">LiDS0115</strain>
        <strain evidence="75">Sam_F526FDD3-C0F7-43DB-B204-E231FEF9C926</strain>
        <strain evidence="87">SFBRL218_S4</strain>
    </source>
</reference>
<evidence type="ECO:0000313" key="95">
    <source>
        <dbReference type="EMBL" id="UUJ79757.1"/>
    </source>
</evidence>
<evidence type="ECO:0000313" key="138">
    <source>
        <dbReference type="Proteomes" id="UP000517258"/>
    </source>
</evidence>
<dbReference type="PROSITE" id="PS00905">
    <property type="entry name" value="GTP1_OBG"/>
    <property type="match status" value="1"/>
</dbReference>
<proteinExistence type="inferred from homology"/>
<dbReference type="EMBL" id="AAAICE010000003">
    <property type="protein sequence ID" value="EAC3881265.1"/>
    <property type="molecule type" value="Genomic_DNA"/>
</dbReference>
<evidence type="ECO:0000313" key="140">
    <source>
        <dbReference type="Proteomes" id="UP000525068"/>
    </source>
</evidence>
<dbReference type="EMBL" id="AAAPCR010000003">
    <property type="protein sequence ID" value="EAD8145547.1"/>
    <property type="molecule type" value="Genomic_DNA"/>
</dbReference>
<dbReference type="EMBL" id="QDAY01000003">
    <property type="protein sequence ID" value="KAA9449046.1"/>
    <property type="molecule type" value="Genomic_DNA"/>
</dbReference>
<evidence type="ECO:0000313" key="151">
    <source>
        <dbReference type="Proteomes" id="UP000544530"/>
    </source>
</evidence>
<dbReference type="Proteomes" id="UP000378540">
    <property type="component" value="Unassembled WGS sequence"/>
</dbReference>
<dbReference type="EMBL" id="AANPAU010000003">
    <property type="protein sequence ID" value="EDP8513691.1"/>
    <property type="molecule type" value="Genomic_DNA"/>
</dbReference>
<dbReference type="EMBL" id="AABEVT010000004">
    <property type="protein sequence ID" value="EAH0252481.1"/>
    <property type="molecule type" value="Genomic_DNA"/>
</dbReference>
<dbReference type="Proteomes" id="UP000478682">
    <property type="component" value="Unassembled WGS sequence"/>
</dbReference>
<evidence type="ECO:0000313" key="130">
    <source>
        <dbReference type="Proteomes" id="UP000467347"/>
    </source>
</evidence>
<dbReference type="GO" id="GO:0005737">
    <property type="term" value="C:cytoplasm"/>
    <property type="evidence" value="ECO:0007669"/>
    <property type="project" value="UniProtKB-SubCell"/>
</dbReference>
<name>A0A0D8X7E4_LISMN</name>
<dbReference type="EMBL" id="AABDDO010000001">
    <property type="protein sequence ID" value="EAG6761750.1"/>
    <property type="molecule type" value="Genomic_DNA"/>
</dbReference>
<dbReference type="EMBL" id="DAAJFY010000003">
    <property type="protein sequence ID" value="HAC0274962.1"/>
    <property type="molecule type" value="Genomic_DNA"/>
</dbReference>
<evidence type="ECO:0000313" key="22">
    <source>
        <dbReference type="EMBL" id="EAD5772786.1"/>
    </source>
</evidence>
<dbReference type="EMBL" id="AALAQH010000002">
    <property type="protein sequence ID" value="ECX6923963.1"/>
    <property type="molecule type" value="Genomic_DNA"/>
</dbReference>
<dbReference type="EMBL" id="AAHZFY010000020">
    <property type="protein sequence ID" value="ECB9513993.1"/>
    <property type="molecule type" value="Genomic_DNA"/>
</dbReference>
<dbReference type="Proteomes" id="UP000530452">
    <property type="component" value="Unassembled WGS sequence"/>
</dbReference>
<keyword evidence="4 9" id="KW-0479">Metal-binding</keyword>
<dbReference type="EMBL" id="DAAJZA010000002">
    <property type="protein sequence ID" value="HAC1753999.1"/>
    <property type="molecule type" value="Genomic_DNA"/>
</dbReference>
<evidence type="ECO:0000313" key="55">
    <source>
        <dbReference type="EMBL" id="EAH4371245.1"/>
    </source>
</evidence>
<evidence type="ECO:0000313" key="163">
    <source>
        <dbReference type="Proteomes" id="UP000845014"/>
    </source>
</evidence>
<evidence type="ECO:0000313" key="76">
    <source>
        <dbReference type="EMBL" id="HAA9720528.1"/>
    </source>
</evidence>
<dbReference type="Proteomes" id="UP000840567">
    <property type="component" value="Unassembled WGS sequence"/>
</dbReference>
<evidence type="ECO:0000313" key="129">
    <source>
        <dbReference type="Proteomes" id="UP000467247"/>
    </source>
</evidence>
<evidence type="ECO:0000313" key="54">
    <source>
        <dbReference type="EMBL" id="EAH4242120.1"/>
    </source>
</evidence>
<evidence type="ECO:0000313" key="16">
    <source>
        <dbReference type="EMBL" id="EAC4551611.1"/>
    </source>
</evidence>
<evidence type="ECO:0000313" key="133">
    <source>
        <dbReference type="Proteomes" id="UP000478682"/>
    </source>
</evidence>
<dbReference type="Proteomes" id="UP000489121">
    <property type="component" value="Unassembled WGS sequence"/>
</dbReference>
<dbReference type="GO" id="GO:0000287">
    <property type="term" value="F:magnesium ion binding"/>
    <property type="evidence" value="ECO:0007669"/>
    <property type="project" value="InterPro"/>
</dbReference>
<dbReference type="EMBL" id="AABEKY010000003">
    <property type="protein sequence ID" value="EAG9387115.1"/>
    <property type="molecule type" value="Genomic_DNA"/>
</dbReference>
<evidence type="ECO:0000313" key="67">
    <source>
        <dbReference type="EMBL" id="EDN8267863.1"/>
    </source>
</evidence>
<feature type="region of interest" description="Disordered" evidence="10">
    <location>
        <begin position="124"/>
        <end position="145"/>
    </location>
</feature>
<dbReference type="Proteomes" id="UP000356407">
    <property type="component" value="Unassembled WGS sequence"/>
</dbReference>
<evidence type="ECO:0000313" key="148">
    <source>
        <dbReference type="Proteomes" id="UP000535556"/>
    </source>
</evidence>
<evidence type="ECO:0000313" key="142">
    <source>
        <dbReference type="Proteomes" id="UP000527632"/>
    </source>
</evidence>
<dbReference type="PIRSF" id="PIRSF002401">
    <property type="entry name" value="GTP_bd_Obg/CgtA"/>
    <property type="match status" value="1"/>
</dbReference>
<dbReference type="AlphaFoldDB" id="A0A0D8X7E4"/>
<evidence type="ECO:0000256" key="7">
    <source>
        <dbReference type="ARBA" id="ARBA00022842"/>
    </source>
</evidence>
<evidence type="ECO:0000313" key="109">
    <source>
        <dbReference type="Proteomes" id="UP000358545"/>
    </source>
</evidence>
<dbReference type="Proteomes" id="UP000403352">
    <property type="component" value="Unassembled WGS sequence"/>
</dbReference>
<dbReference type="EMBL" id="AABEMN010000001">
    <property type="protein sequence ID" value="EAG9518145.1"/>
    <property type="molecule type" value="Genomic_DNA"/>
</dbReference>
<reference evidence="122 139" key="8">
    <citation type="submission" date="2019-04" db="EMBL/GenBank/DDBJ databases">
        <authorList>
            <consortium name="GenomeTrakr network: Whole genome sequencing for foodborne pathogen traceback"/>
        </authorList>
    </citation>
    <scope>NUCLEOTIDE SEQUENCE [LARGE SCALE GENOMIC DNA]</scope>
    <source>
        <strain evidence="44 153">CFSAN004300</strain>
        <strain evidence="45 139">CFSAN072474</strain>
        <strain evidence="63 110">FLAG-55987</strain>
        <strain evidence="43 148">NRRL B-33244</strain>
        <strain evidence="56 122">PHLUSALM00088</strain>
    </source>
</reference>
<dbReference type="InterPro" id="IPR006169">
    <property type="entry name" value="GTP1_OBG_dom"/>
</dbReference>
<evidence type="ECO:0000313" key="155">
    <source>
        <dbReference type="Proteomes" id="UP000566597"/>
    </source>
</evidence>
<evidence type="ECO:0000256" key="1">
    <source>
        <dbReference type="ARBA" id="ARBA00001946"/>
    </source>
</evidence>
<dbReference type="PROSITE" id="PS51883">
    <property type="entry name" value="OBG"/>
    <property type="match status" value="1"/>
</dbReference>
<reference evidence="88 128" key="4">
    <citation type="submission" date="2018-04" db="EMBL/GenBank/DDBJ databases">
        <title>Genome Analysis of a Prevalent Clone of Listeria monocytogenes Sequence Type 87 in China.</title>
        <authorList>
            <person name="Wang Y."/>
        </authorList>
    </citation>
    <scope>NUCLEOTIDE SEQUENCE [LARGE SCALE GENOMIC DNA]</scope>
    <source>
        <strain evidence="88 128">ICDC_LM1523</strain>
    </source>
</reference>
<feature type="binding site" evidence="9">
    <location>
        <position position="172"/>
    </location>
    <ligand>
        <name>Mg(2+)</name>
        <dbReference type="ChEBI" id="CHEBI:18420"/>
    </ligand>
</feature>
<dbReference type="EMBL" id="AABEQV010000002">
    <property type="protein sequence ID" value="EAG9856265.1"/>
    <property type="molecule type" value="Genomic_DNA"/>
</dbReference>
<dbReference type="EMBL" id="AANOZB010000002">
    <property type="protein sequence ID" value="EDP8409333.1"/>
    <property type="molecule type" value="Genomic_DNA"/>
</dbReference>
<evidence type="ECO:0000313" key="36">
    <source>
        <dbReference type="EMBL" id="EAG2087401.1"/>
    </source>
</evidence>
<evidence type="ECO:0000313" key="90">
    <source>
        <dbReference type="EMBL" id="NYA01666.1"/>
    </source>
</evidence>
<dbReference type="EMBL" id="DAAEZQ010000001">
    <property type="protein sequence ID" value="HAA9720528.1"/>
    <property type="molecule type" value="Genomic_DNA"/>
</dbReference>
<evidence type="ECO:0000313" key="27">
    <source>
        <dbReference type="EMBL" id="EAE1338557.1"/>
    </source>
</evidence>
<dbReference type="Proteomes" id="UP000352246">
    <property type="component" value="Unassembled WGS sequence"/>
</dbReference>
<evidence type="ECO:0000313" key="71">
    <source>
        <dbReference type="EMBL" id="EDP8409333.1"/>
    </source>
</evidence>
<dbReference type="Proteomes" id="UP000548278">
    <property type="component" value="Unassembled WGS sequence"/>
</dbReference>
<dbReference type="EMBL" id="AABFVG010000001">
    <property type="protein sequence ID" value="EAH2280671.1"/>
    <property type="molecule type" value="Genomic_DNA"/>
</dbReference>
<dbReference type="InterPro" id="IPR027417">
    <property type="entry name" value="P-loop_NTPase"/>
</dbReference>
<dbReference type="Proteomes" id="UP000566597">
    <property type="component" value="Unassembled WGS sequence"/>
</dbReference>
<evidence type="ECO:0000313" key="74">
    <source>
        <dbReference type="EMBL" id="HAA8052071.1"/>
    </source>
</evidence>
<dbReference type="EMBL" id="AAARLF010000002">
    <property type="protein sequence ID" value="EAE2897138.1"/>
    <property type="molecule type" value="Genomic_DNA"/>
</dbReference>
<comment type="subunit">
    <text evidence="9">Monomer.</text>
</comment>
<dbReference type="Proteomes" id="UP000467536">
    <property type="component" value="Unassembled WGS sequence"/>
</dbReference>
<dbReference type="EMBL" id="AABAGT010000007">
    <property type="protein sequence ID" value="EAG0866793.1"/>
    <property type="molecule type" value="Genomic_DNA"/>
</dbReference>
<dbReference type="Proteomes" id="UP000546397">
    <property type="component" value="Unassembled WGS sequence"/>
</dbReference>
<evidence type="ECO:0000313" key="15">
    <source>
        <dbReference type="EMBL" id="EAC4482059.1"/>
    </source>
</evidence>
<evidence type="ECO:0000313" key="40">
    <source>
        <dbReference type="EMBL" id="EAG4330361.1"/>
    </source>
</evidence>
<dbReference type="InterPro" id="IPR045086">
    <property type="entry name" value="OBG_GTPase"/>
</dbReference>
<dbReference type="EMBL" id="AANOZB010000033">
    <property type="protein sequence ID" value="EDP8411630.1"/>
    <property type="molecule type" value="Genomic_DNA"/>
</dbReference>
<dbReference type="PANTHER" id="PTHR11702">
    <property type="entry name" value="DEVELOPMENTALLY REGULATED GTP-BINDING PROTEIN-RELATED"/>
    <property type="match status" value="1"/>
</dbReference>
<evidence type="ECO:0000313" key="62">
    <source>
        <dbReference type="EMBL" id="ECX6923963.1"/>
    </source>
</evidence>
<evidence type="ECO:0000313" key="47">
    <source>
        <dbReference type="EMBL" id="EAG9856265.1"/>
    </source>
</evidence>
<dbReference type="OMA" id="VVFDWEP"/>
<keyword evidence="3 9" id="KW-0963">Cytoplasm</keyword>
<evidence type="ECO:0000313" key="132">
    <source>
        <dbReference type="Proteomes" id="UP000470497"/>
    </source>
</evidence>
<evidence type="ECO:0000313" key="159">
    <source>
        <dbReference type="Proteomes" id="UP000841146"/>
    </source>
</evidence>
<evidence type="ECO:0000313" key="98">
    <source>
        <dbReference type="Proteomes" id="UP000280270"/>
    </source>
</evidence>
<dbReference type="Proteomes" id="UP000525850">
    <property type="component" value="Unassembled WGS sequence"/>
</dbReference>
<dbReference type="Proteomes" id="UP000398321">
    <property type="component" value="Unassembled WGS sequence"/>
</dbReference>
<dbReference type="EMBL" id="AABGUK010000003">
    <property type="protein sequence ID" value="EAH4242120.1"/>
    <property type="molecule type" value="Genomic_DNA"/>
</dbReference>
<evidence type="ECO:0000313" key="61">
    <source>
        <dbReference type="EMBL" id="ECH7210231.1"/>
    </source>
</evidence>
<evidence type="ECO:0000313" key="19">
    <source>
        <dbReference type="EMBL" id="EAC7480475.1"/>
    </source>
</evidence>
<comment type="function">
    <text evidence="9">An essential GTPase which binds GTP, GDP and possibly (p)ppGpp with moderate affinity, with high nucleotide exchange rates and a fairly low GTP hydrolysis rate. Plays a role in control of the cell cycle, stress response, ribosome biogenesis and in those bacteria that undergo differentiation, in morphogenesis control.</text>
</comment>
<dbReference type="EMBL" id="QXKO01000003">
    <property type="protein sequence ID" value="RJZ22297.1"/>
    <property type="molecule type" value="Genomic_DNA"/>
</dbReference>
<evidence type="ECO:0000313" key="91">
    <source>
        <dbReference type="EMBL" id="OET52421.1"/>
    </source>
</evidence>
<dbReference type="InterPro" id="IPR006073">
    <property type="entry name" value="GTP-bd"/>
</dbReference>
<feature type="domain" description="OBG-type G" evidence="11">
    <location>
        <begin position="159"/>
        <end position="329"/>
    </location>
</feature>
<evidence type="ECO:0000313" key="34">
    <source>
        <dbReference type="EMBL" id="EAG0866793.1"/>
    </source>
</evidence>
<evidence type="ECO:0000313" key="86">
    <source>
        <dbReference type="EMBL" id="HAJ9593896.1"/>
    </source>
</evidence>
<dbReference type="Proteomes" id="UP000376505">
    <property type="component" value="Unassembled WGS sequence"/>
</dbReference>
<evidence type="ECO:0000313" key="65">
    <source>
        <dbReference type="EMBL" id="EDH0839634.1"/>
    </source>
</evidence>
<evidence type="ECO:0000313" key="101">
    <source>
        <dbReference type="Proteomes" id="UP000336166"/>
    </source>
</evidence>
<evidence type="ECO:0000313" key="131">
    <source>
        <dbReference type="Proteomes" id="UP000467536"/>
    </source>
</evidence>
<evidence type="ECO:0000313" key="94">
    <source>
        <dbReference type="EMBL" id="RKC00909.1"/>
    </source>
</evidence>
<dbReference type="EMBL" id="DAAKPP010000002">
    <property type="protein sequence ID" value="HAC3054619.1"/>
    <property type="molecule type" value="Genomic_DNA"/>
</dbReference>
<comment type="cofactor">
    <cofactor evidence="1 9">
        <name>Mg(2+)</name>
        <dbReference type="ChEBI" id="CHEBI:18420"/>
    </cofactor>
</comment>
<evidence type="ECO:0000313" key="64">
    <source>
        <dbReference type="EMBL" id="ECY9784062.1"/>
    </source>
</evidence>
<dbReference type="EMBL" id="AAARIE010000001">
    <property type="protein sequence ID" value="EAE2658836.1"/>
    <property type="molecule type" value="Genomic_DNA"/>
</dbReference>
<dbReference type="InterPro" id="IPR015349">
    <property type="entry name" value="OCT_dom"/>
</dbReference>
<dbReference type="EMBL" id="AAISWI010000002">
    <property type="protein sequence ID" value="ECH7210231.1"/>
    <property type="molecule type" value="Genomic_DNA"/>
</dbReference>
<evidence type="ECO:0000313" key="58">
    <source>
        <dbReference type="EMBL" id="ECB9474634.1"/>
    </source>
</evidence>
<evidence type="ECO:0000313" key="153">
    <source>
        <dbReference type="Proteomes" id="UP000548278"/>
    </source>
</evidence>
<dbReference type="PROSITE" id="PS51710">
    <property type="entry name" value="G_OBG"/>
    <property type="match status" value="1"/>
</dbReference>
<evidence type="ECO:0000313" key="100">
    <source>
        <dbReference type="Proteomes" id="UP000335978"/>
    </source>
</evidence>
<dbReference type="Proteomes" id="UP000853596">
    <property type="component" value="Unassembled WGS sequence"/>
</dbReference>
<dbReference type="EMBL" id="DABXZF010000005">
    <property type="protein sequence ID" value="HAO5921551.1"/>
    <property type="molecule type" value="Genomic_DNA"/>
</dbReference>
<evidence type="ECO:0000313" key="41">
    <source>
        <dbReference type="EMBL" id="EAG4462228.1"/>
    </source>
</evidence>
<dbReference type="Proteomes" id="UP000383365">
    <property type="component" value="Unassembled WGS sequence"/>
</dbReference>
<dbReference type="InterPro" id="IPR036346">
    <property type="entry name" value="GTP-bd_prot_GTP1/OBG_C_sf"/>
</dbReference>
<evidence type="ECO:0000313" key="121">
    <source>
        <dbReference type="Proteomes" id="UP000403352"/>
    </source>
</evidence>
<evidence type="ECO:0000313" key="73">
    <source>
        <dbReference type="EMBL" id="EDP8513691.1"/>
    </source>
</evidence>
<evidence type="ECO:0000313" key="84">
    <source>
        <dbReference type="EMBL" id="HAC1753999.1"/>
    </source>
</evidence>
<evidence type="ECO:0000313" key="79">
    <source>
        <dbReference type="EMBL" id="HAB8398913.1"/>
    </source>
</evidence>
<dbReference type="Proteomes" id="UP000427828">
    <property type="component" value="Unassembled WGS sequence"/>
</dbReference>
<dbReference type="EMBL" id="AANDQG010000003">
    <property type="protein sequence ID" value="EDN9629194.1"/>
    <property type="molecule type" value="Genomic_DNA"/>
</dbReference>
<dbReference type="Proteomes" id="UP000410967">
    <property type="component" value="Unassembled WGS sequence"/>
</dbReference>
<evidence type="ECO:0000313" key="125">
    <source>
        <dbReference type="Proteomes" id="UP000427828"/>
    </source>
</evidence>
<dbReference type="EMBL" id="AAAIJX010000002">
    <property type="protein sequence ID" value="EAC4482059.1"/>
    <property type="molecule type" value="Genomic_DNA"/>
</dbReference>
<dbReference type="Proteomes" id="UP000517258">
    <property type="component" value="Unassembled WGS sequence"/>
</dbReference>
<dbReference type="InterPro" id="IPR005225">
    <property type="entry name" value="Small_GTP-bd"/>
</dbReference>
<evidence type="ECO:0000313" key="18">
    <source>
        <dbReference type="EMBL" id="EAC5947875.1"/>
    </source>
</evidence>
<evidence type="ECO:0000313" key="104">
    <source>
        <dbReference type="Proteomes" id="UP000344343"/>
    </source>
</evidence>
<dbReference type="Proteomes" id="UP000544530">
    <property type="component" value="Unassembled WGS sequence"/>
</dbReference>
<evidence type="ECO:0000256" key="2">
    <source>
        <dbReference type="ARBA" id="ARBA00007699"/>
    </source>
</evidence>
<dbReference type="EMBL" id="DABJAN010000004">
    <property type="protein sequence ID" value="HAJ9593896.1"/>
    <property type="molecule type" value="Genomic_DNA"/>
</dbReference>
<dbReference type="Proteomes" id="UP000844415">
    <property type="component" value="Unassembled WGS sequence"/>
</dbReference>
<evidence type="ECO:0000313" key="135">
    <source>
        <dbReference type="Proteomes" id="UP000481141"/>
    </source>
</evidence>
<dbReference type="Proteomes" id="UP000365297">
    <property type="component" value="Unassembled WGS sequence"/>
</dbReference>
<evidence type="ECO:0000313" key="111">
    <source>
        <dbReference type="Proteomes" id="UP000365297"/>
    </source>
</evidence>
<dbReference type="Proteomes" id="UP000525068">
    <property type="component" value="Unassembled WGS sequence"/>
</dbReference>
<dbReference type="EMBL" id="AAAMZD010000003">
    <property type="protein sequence ID" value="EAD3792616.1"/>
    <property type="molecule type" value="Genomic_DNA"/>
</dbReference>
<evidence type="ECO:0000313" key="136">
    <source>
        <dbReference type="Proteomes" id="UP000484022"/>
    </source>
</evidence>
<evidence type="ECO:0000313" key="66">
    <source>
        <dbReference type="EMBL" id="EDN7714988.1"/>
    </source>
</evidence>
<dbReference type="Proteomes" id="UP000335978">
    <property type="component" value="Unassembled WGS sequence"/>
</dbReference>
<evidence type="ECO:0000313" key="35">
    <source>
        <dbReference type="EMBL" id="EAG1893378.1"/>
    </source>
</evidence>
<feature type="binding site" evidence="9">
    <location>
        <begin position="165"/>
        <end position="172"/>
    </location>
    <ligand>
        <name>GTP</name>
        <dbReference type="ChEBI" id="CHEBI:37565"/>
    </ligand>
</feature>
<evidence type="ECO:0000313" key="93">
    <source>
        <dbReference type="EMBL" id="RKA08440.1"/>
    </source>
</evidence>
<dbReference type="KEGG" id="lmoe:BN418_1800"/>
<dbReference type="EMBL" id="AANDSR010000003">
    <property type="protein sequence ID" value="EDN9836235.1"/>
    <property type="molecule type" value="Genomic_DNA"/>
</dbReference>
<dbReference type="KEGG" id="lmv:Y193_08020"/>
<dbReference type="EMBL" id="AAANYR010000003">
    <property type="protein sequence ID" value="EAD5786195.1"/>
    <property type="molecule type" value="Genomic_DNA"/>
</dbReference>
<dbReference type="Proteomes" id="UP000339309">
    <property type="component" value="Unassembled WGS sequence"/>
</dbReference>
<dbReference type="Proteomes" id="UP000533021">
    <property type="component" value="Unassembled WGS sequence"/>
</dbReference>
<dbReference type="EMBL" id="JACAVN010000003">
    <property type="protein sequence ID" value="NYA01666.1"/>
    <property type="molecule type" value="Genomic_DNA"/>
</dbReference>
<evidence type="ECO:0000313" key="51">
    <source>
        <dbReference type="EMBL" id="EAH2280671.1"/>
    </source>
</evidence>
<feature type="binding site" evidence="9">
    <location>
        <begin position="190"/>
        <end position="194"/>
    </location>
    <ligand>
        <name>GTP</name>
        <dbReference type="ChEBI" id="CHEBI:37565"/>
    </ligand>
</feature>
<evidence type="ECO:0000313" key="53">
    <source>
        <dbReference type="EMBL" id="EAH3293381.1"/>
    </source>
</evidence>
<feature type="domain" description="OCT" evidence="12">
    <location>
        <begin position="351"/>
        <end position="429"/>
    </location>
</feature>
<dbReference type="Proteomes" id="UP000460224">
    <property type="component" value="Unassembled WGS sequence"/>
</dbReference>
<evidence type="ECO:0000313" key="145">
    <source>
        <dbReference type="Proteomes" id="UP000530452"/>
    </source>
</evidence>
<evidence type="ECO:0000313" key="144">
    <source>
        <dbReference type="Proteomes" id="UP000529135"/>
    </source>
</evidence>
<dbReference type="Proteomes" id="UP000843503">
    <property type="component" value="Unassembled WGS sequence"/>
</dbReference>
<evidence type="ECO:0000256" key="3">
    <source>
        <dbReference type="ARBA" id="ARBA00022490"/>
    </source>
</evidence>
<dbReference type="Proteomes" id="UP000852906">
    <property type="component" value="Unassembled WGS sequence"/>
</dbReference>
<evidence type="ECO:0000313" key="139">
    <source>
        <dbReference type="Proteomes" id="UP000522199"/>
    </source>
</evidence>
<dbReference type="EMBL" id="AABCVX010000003">
    <property type="protein sequence ID" value="EAG6169175.1"/>
    <property type="molecule type" value="Genomic_DNA"/>
</dbReference>
<comment type="subcellular location">
    <subcellularLocation>
        <location evidence="9">Cytoplasm</location>
    </subcellularLocation>
</comment>
<evidence type="ECO:0000313" key="112">
    <source>
        <dbReference type="Proteomes" id="UP000368512"/>
    </source>
</evidence>
<evidence type="ECO:0000313" key="56">
    <source>
        <dbReference type="EMBL" id="EAK9315515.1"/>
    </source>
</evidence>
<evidence type="ECO:0000313" key="99">
    <source>
        <dbReference type="Proteomes" id="UP000285054"/>
    </source>
</evidence>
<keyword evidence="8 9" id="KW-0342">GTP-binding</keyword>
<evidence type="ECO:0000313" key="118">
    <source>
        <dbReference type="Proteomes" id="UP000388699"/>
    </source>
</evidence>
<dbReference type="NCBIfam" id="TIGR03595">
    <property type="entry name" value="Obg_CgtA_exten"/>
    <property type="match status" value="1"/>
</dbReference>
<dbReference type="Proteomes" id="UP000548826">
    <property type="component" value="Unassembled WGS sequence"/>
</dbReference>
<dbReference type="SUPFAM" id="SSF102741">
    <property type="entry name" value="Obg GTP-binding protein C-terminal domain"/>
    <property type="match status" value="1"/>
</dbReference>
<dbReference type="EMBL" id="AABGVJ010000001">
    <property type="protein sequence ID" value="EAH4371245.1"/>
    <property type="molecule type" value="Genomic_DNA"/>
</dbReference>
<evidence type="ECO:0000313" key="29">
    <source>
        <dbReference type="EMBL" id="EAE2354262.1"/>
    </source>
</evidence>
<dbReference type="GO" id="GO:0042254">
    <property type="term" value="P:ribosome biogenesis"/>
    <property type="evidence" value="ECO:0007669"/>
    <property type="project" value="UniProtKB-UniRule"/>
</dbReference>
<dbReference type="Proteomes" id="UP000413786">
    <property type="component" value="Unassembled WGS sequence"/>
</dbReference>
<evidence type="ECO:0000313" key="83">
    <source>
        <dbReference type="EMBL" id="HAC0274962.1"/>
    </source>
</evidence>
<dbReference type="NCBIfam" id="NF008954">
    <property type="entry name" value="PRK12296.1"/>
    <property type="match status" value="1"/>
</dbReference>
<evidence type="ECO:0000313" key="31">
    <source>
        <dbReference type="EMBL" id="EAE2897138.1"/>
    </source>
</evidence>
<evidence type="ECO:0000313" key="78">
    <source>
        <dbReference type="EMBL" id="HAB7720503.1"/>
    </source>
</evidence>
<dbReference type="Proteomes" id="UP000470497">
    <property type="component" value="Unassembled WGS sequence"/>
</dbReference>
<dbReference type="EC" id="3.6.5.-" evidence="9"/>
<evidence type="ECO:0000256" key="10">
    <source>
        <dbReference type="SAM" id="MobiDB-lite"/>
    </source>
</evidence>
<dbReference type="EMBL" id="AAAQOE010000001">
    <property type="protein sequence ID" value="EAE1094555.1"/>
    <property type="molecule type" value="Genomic_DNA"/>
</dbReference>
<evidence type="ECO:0000256" key="6">
    <source>
        <dbReference type="ARBA" id="ARBA00022801"/>
    </source>
</evidence>
<evidence type="ECO:0000313" key="39">
    <source>
        <dbReference type="EMBL" id="EAG4182877.1"/>
    </source>
</evidence>
<dbReference type="EMBL" id="DAAIRR010000001">
    <property type="protein sequence ID" value="HAB9174234.1"/>
    <property type="molecule type" value="Genomic_DNA"/>
</dbReference>
<dbReference type="Proteomes" id="UP000522199">
    <property type="component" value="Unassembled WGS sequence"/>
</dbReference>
<dbReference type="EMBL" id="AANEHK010000002">
    <property type="protein sequence ID" value="EDO0985100.1"/>
    <property type="molecule type" value="Genomic_DNA"/>
</dbReference>
<evidence type="ECO:0000313" key="70">
    <source>
        <dbReference type="EMBL" id="EDO0985100.1"/>
    </source>
</evidence>
<dbReference type="EMBL" id="DAAIJL010000004">
    <property type="protein sequence ID" value="HAB8556757.1"/>
    <property type="molecule type" value="Genomic_DNA"/>
</dbReference>
<evidence type="ECO:0000313" key="46">
    <source>
        <dbReference type="EMBL" id="EAG9518145.1"/>
    </source>
</evidence>
<reference evidence="95" key="11">
    <citation type="submission" date="2022-06" db="EMBL/GenBank/DDBJ databases">
        <title>Complete genomes of Listeria monocytogenes strains L58-55 and 6179.</title>
        <authorList>
            <person name="Schmitz-Esser S."/>
            <person name="Tibbs-Cortes B.W."/>
        </authorList>
    </citation>
    <scope>NUCLEOTIDE SEQUENCE</scope>
    <source>
        <strain evidence="95">L58-55</strain>
    </source>
</reference>
<evidence type="ECO:0000256" key="8">
    <source>
        <dbReference type="ARBA" id="ARBA00023134"/>
    </source>
</evidence>
<dbReference type="Proteomes" id="UP000368805">
    <property type="component" value="Unassembled WGS sequence"/>
</dbReference>
<evidence type="ECO:0000313" key="161">
    <source>
        <dbReference type="Proteomes" id="UP000843775"/>
    </source>
</evidence>
<evidence type="ECO:0000313" key="123">
    <source>
        <dbReference type="Proteomes" id="UP000413786"/>
    </source>
</evidence>
<dbReference type="NCBIfam" id="TIGR02729">
    <property type="entry name" value="Obg_CgtA"/>
    <property type="match status" value="1"/>
</dbReference>
<feature type="binding site" evidence="9">
    <location>
        <begin position="310"/>
        <end position="312"/>
    </location>
    <ligand>
        <name>GTP</name>
        <dbReference type="ChEBI" id="CHEBI:37565"/>
    </ligand>
</feature>
<evidence type="ECO:0000313" key="126">
    <source>
        <dbReference type="Proteomes" id="UP000455569"/>
    </source>
</evidence>
<dbReference type="Proteomes" id="UP000423131">
    <property type="component" value="Unassembled WGS sequence"/>
</dbReference>
<evidence type="ECO:0000313" key="157">
    <source>
        <dbReference type="Proteomes" id="UP000840197"/>
    </source>
</evidence>
<dbReference type="EMBL" id="AABBYJ010000002">
    <property type="protein sequence ID" value="EAG4330361.1"/>
    <property type="molecule type" value="Genomic_DNA"/>
</dbReference>
<evidence type="ECO:0000313" key="158">
    <source>
        <dbReference type="Proteomes" id="UP000840567"/>
    </source>
</evidence>
<evidence type="ECO:0000313" key="134">
    <source>
        <dbReference type="Proteomes" id="UP000478704"/>
    </source>
</evidence>
<evidence type="ECO:0000313" key="59">
    <source>
        <dbReference type="EMBL" id="ECB9513993.1"/>
    </source>
</evidence>
<evidence type="ECO:0000313" key="107">
    <source>
        <dbReference type="Proteomes" id="UP000355989"/>
    </source>
</evidence>
<dbReference type="Proteomes" id="UP000458487">
    <property type="component" value="Unassembled WGS sequence"/>
</dbReference>
<reference evidence="157 158" key="3">
    <citation type="journal article" date="2018" name="Genome Biol.">
        <title>SKESA: strategic k-mer extension for scrupulous assemblies.</title>
        <authorList>
            <person name="Souvorov A."/>
            <person name="Agarwala R."/>
            <person name="Lipman D.J."/>
        </authorList>
    </citation>
    <scope>NUCLEOTIDE SEQUENCE [LARGE SCALE GENOMIC DNA]</scope>
    <source>
        <strain evidence="74">09CEB371LM</strain>
        <strain evidence="86">2017-325981-023-01</strain>
        <strain evidence="80 162">CFIAFB20100120</strain>
        <strain evidence="79 157">CFIAFB20130012</strain>
        <strain evidence="78">CFIAFB20140010</strain>
        <strain evidence="81">CFIAFB20160038</strain>
        <strain evidence="77 163">CFIAFB20160079</strain>
        <strain evidence="83">CFIAFB20170037</strain>
        <strain evidence="82 159">CFIAFB20170045</strain>
        <strain evidence="84 161">DMG1500109</strain>
        <strain evidence="76">HPB3501</strain>
        <strain evidence="85 160">LiDS0115</strain>
        <strain evidence="75">Sam_F526FDD3-C0F7-43DB-B204-E231FEF9C926</strain>
        <strain evidence="87">SFBRL218_S4</strain>
    </source>
</reference>
<evidence type="ECO:0000313" key="141">
    <source>
        <dbReference type="Proteomes" id="UP000525850"/>
    </source>
</evidence>
<evidence type="ECO:0000313" key="45">
    <source>
        <dbReference type="EMBL" id="EAG9387115.1"/>
    </source>
</evidence>
<evidence type="ECO:0000313" key="150">
    <source>
        <dbReference type="Proteomes" id="UP000540417"/>
    </source>
</evidence>
<evidence type="ECO:0000256" key="4">
    <source>
        <dbReference type="ARBA" id="ARBA00022723"/>
    </source>
</evidence>
<evidence type="ECO:0000313" key="75">
    <source>
        <dbReference type="EMBL" id="HAA8491089.1"/>
    </source>
</evidence>
<evidence type="ECO:0000313" key="154">
    <source>
        <dbReference type="Proteomes" id="UP000548826"/>
    </source>
</evidence>
<reference evidence="102 105" key="7">
    <citation type="submission" date="2018-06" db="EMBL/GenBank/DDBJ databases">
        <authorList>
            <consortium name="GenomeTrakr: Next Generation Sequencing Network for Food Pathogen Tracability"/>
        </authorList>
    </citation>
    <scope>NUCLEOTIDE SEQUENCE [LARGE SCALE GENOMIC DNA]</scope>
    <source>
        <strain evidence="25 118">CFSAN008016</strain>
        <strain evidence="19 112">CFSAN008042</strain>
        <strain evidence="14 108">CFSAN060999</strain>
        <strain evidence="41 143">CFSAN063727</strain>
        <strain evidence="65 100">CFSAN085184</strain>
        <strain evidence="66 126">CFSAN102901</strain>
        <strain evidence="28 113">FDA00006304</strain>
        <strain evidence="27 117">FDA00006494</strain>
        <strain evidence="17 111">FDA00007096</strain>
        <strain evidence="20 121">FDA00008584</strain>
        <strain evidence="18 116">FDA00009539</strain>
        <strain evidence="37">FDA00011243</strain>
        <strain evidence="89 96">FDA00013213</strain>
        <strain evidence="23 104">FDA00013853</strain>
        <strain evidence="57">FDA00014181</strain>
        <strain evidence="58 124">FDA00014336</strain>
        <strain evidence="60 119">FDA00014370</strain>
        <strain evidence="59 120">FDA00014392</strain>
        <strain evidence="61 106">FDA00014472</strain>
        <strain evidence="67 129">FDA00015028</strain>
        <strain evidence="73">FDA00015054</strain>
        <strain evidence="40 149">FDA1005580-S054-001</strain>
        <strain evidence="136">FDA1077646-S145-002</strain>
        <strain evidence="134">FDA1090798-S029-001</strain>
        <strain evidence="135">FDA956581-098-004</strain>
        <strain evidence="38 141">FDA960927-006-004</strain>
        <strain evidence="42 156">FLAG-38921</strain>
        <strain evidence="62 125">FLAG-51482A</strain>
        <strain evidence="36 102">FLAG-54356</strain>
        <strain evidence="26 107">FLAG-78586</strain>
        <strain evidence="22 115">FSIS31901579</strain>
        <strain evidence="54 142">LS1344</strain>
        <strain evidence="55 150">LS1419</strain>
        <strain evidence="24 114">NYAG13B12507-5</strain>
        <strain evidence="69 130">OSF101448</strain>
        <strain evidence="21 105">VA-WGS-00405</strain>
    </source>
</reference>
<dbReference type="EMBL" id="AAALRN010000003">
    <property type="protein sequence ID" value="EAD1184914.1"/>
    <property type="molecule type" value="Genomic_DNA"/>
</dbReference>
<dbReference type="EMBL" id="AACKDQ010000001">
    <property type="protein sequence ID" value="EAK9315515.1"/>
    <property type="molecule type" value="Genomic_DNA"/>
</dbReference>
<evidence type="ECO:0000313" key="89">
    <source>
        <dbReference type="EMBL" id="MCO39440.1"/>
    </source>
</evidence>
<dbReference type="PROSITE" id="PS51881">
    <property type="entry name" value="OCT"/>
    <property type="match status" value="1"/>
</dbReference>
<evidence type="ECO:0000313" key="57">
    <source>
        <dbReference type="EMBL" id="EAK9429187.1"/>
    </source>
</evidence>
<dbReference type="Proteomes" id="UP000529135">
    <property type="component" value="Unassembled WGS sequence"/>
</dbReference>
<evidence type="ECO:0000313" key="124">
    <source>
        <dbReference type="Proteomes" id="UP000423131"/>
    </source>
</evidence>
<evidence type="ECO:0000313" key="92">
    <source>
        <dbReference type="EMBL" id="RJZ22297.1"/>
    </source>
</evidence>
<evidence type="ECO:0000313" key="48">
    <source>
        <dbReference type="EMBL" id="EAH0217474.1"/>
    </source>
</evidence>
<dbReference type="Proteomes" id="UP000401273">
    <property type="component" value="Unassembled WGS sequence"/>
</dbReference>
<dbReference type="CDD" id="cd01898">
    <property type="entry name" value="Obg"/>
    <property type="match status" value="1"/>
</dbReference>
<dbReference type="Proteomes" id="UP000193519">
    <property type="component" value="Chromosome"/>
</dbReference>
<evidence type="ECO:0000313" key="24">
    <source>
        <dbReference type="EMBL" id="EAD8145547.1"/>
    </source>
</evidence>
<dbReference type="Gene3D" id="3.40.50.300">
    <property type="entry name" value="P-loop containing nucleotide triphosphate hydrolases"/>
    <property type="match status" value="1"/>
</dbReference>
<dbReference type="EMBL" id="QXLS01000003">
    <property type="protein sequence ID" value="RKA08440.1"/>
    <property type="molecule type" value="Genomic_DNA"/>
</dbReference>
<evidence type="ECO:0000313" key="32">
    <source>
        <dbReference type="EMBL" id="EAE4941279.1"/>
    </source>
</evidence>
<dbReference type="EMBL" id="AAAIKW010000002">
    <property type="protein sequence ID" value="EAC4551611.1"/>
    <property type="molecule type" value="Genomic_DNA"/>
</dbReference>
<dbReference type="SUPFAM" id="SSF82051">
    <property type="entry name" value="Obg GTP-binding protein N-terminal domain"/>
    <property type="match status" value="1"/>
</dbReference>
<evidence type="ECO:0000313" key="119">
    <source>
        <dbReference type="Proteomes" id="UP000389283"/>
    </source>
</evidence>
<dbReference type="EMBL" id="AALEDS010000013">
    <property type="protein sequence ID" value="ECY6545111.1"/>
    <property type="molecule type" value="Genomic_DNA"/>
</dbReference>
<evidence type="ECO:0000313" key="97">
    <source>
        <dbReference type="Proteomes" id="UP000272537"/>
    </source>
</evidence>
<evidence type="ECO:0000313" key="80">
    <source>
        <dbReference type="EMBL" id="HAB8556757.1"/>
    </source>
</evidence>
<dbReference type="Proteomes" id="UP000467347">
    <property type="component" value="Unassembled WGS sequence"/>
</dbReference>
<dbReference type="EMBL" id="AAMGHX010000001">
    <property type="protein sequence ID" value="EDH0839634.1"/>
    <property type="molecule type" value="Genomic_DNA"/>
</dbReference>
<dbReference type="Gene3D" id="3.30.300.350">
    <property type="entry name" value="GTP-binding protein OBG, C-terminal domain"/>
    <property type="match status" value="1"/>
</dbReference>
<dbReference type="Proteomes" id="UP000467247">
    <property type="component" value="Unassembled WGS sequence"/>
</dbReference>
<evidence type="ECO:0000313" key="85">
    <source>
        <dbReference type="EMBL" id="HAC3054619.1"/>
    </source>
</evidence>
<dbReference type="Proteomes" id="UP000841561">
    <property type="component" value="Unassembled WGS sequence"/>
</dbReference>
<evidence type="ECO:0000313" key="116">
    <source>
        <dbReference type="Proteomes" id="UP000378540"/>
    </source>
</evidence>
<evidence type="ECO:0000313" key="43">
    <source>
        <dbReference type="EMBL" id="EAG6761750.1"/>
    </source>
</evidence>
<dbReference type="EMBL" id="AAAQVA010000001">
    <property type="protein sequence ID" value="EAE1630333.1"/>
    <property type="molecule type" value="Genomic_DNA"/>
</dbReference>
<dbReference type="EMBL" id="AAAJWF010000004">
    <property type="protein sequence ID" value="EAC7480475.1"/>
    <property type="molecule type" value="Genomic_DNA"/>
</dbReference>
<evidence type="ECO:0000313" key="42">
    <source>
        <dbReference type="EMBL" id="EAG6169175.1"/>
    </source>
</evidence>
<dbReference type="SUPFAM" id="SSF52540">
    <property type="entry name" value="P-loop containing nucleoside triphosphate hydrolases"/>
    <property type="match status" value="1"/>
</dbReference>
<dbReference type="Proteomes" id="UP000368512">
    <property type="component" value="Unassembled WGS sequence"/>
</dbReference>
<dbReference type="FunFam" id="2.70.210.12:FF:000001">
    <property type="entry name" value="GTPase Obg"/>
    <property type="match status" value="1"/>
</dbReference>
<dbReference type="Proteomes" id="UP000566721">
    <property type="component" value="Unassembled WGS sequence"/>
</dbReference>
<evidence type="ECO:0000313" key="28">
    <source>
        <dbReference type="EMBL" id="EAE1630333.1"/>
    </source>
</evidence>
<accession>A0A0D8X7E4</accession>
<evidence type="ECO:0000313" key="120">
    <source>
        <dbReference type="Proteomes" id="UP000398321"/>
    </source>
</evidence>
<evidence type="ECO:0000313" key="20">
    <source>
        <dbReference type="EMBL" id="EAD1184914.1"/>
    </source>
</evidence>
<evidence type="ECO:0000313" key="87">
    <source>
        <dbReference type="EMBL" id="HAO5921551.1"/>
    </source>
</evidence>
<dbReference type="Proteomes" id="UP000484022">
    <property type="component" value="Unassembled WGS sequence"/>
</dbReference>
<dbReference type="EMBL" id="MJTJ01000006">
    <property type="protein sequence ID" value="OET52421.1"/>
    <property type="molecule type" value="Genomic_DNA"/>
</dbReference>
<dbReference type="Proteomes" id="UP000531172">
    <property type="component" value="Unassembled WGS sequence"/>
</dbReference>
<dbReference type="Proteomes" id="UP000388699">
    <property type="component" value="Unassembled WGS sequence"/>
</dbReference>
<dbReference type="Proteomes" id="UP000371553">
    <property type="component" value="Unassembled WGS sequence"/>
</dbReference>
<dbReference type="Gene3D" id="2.70.210.12">
    <property type="entry name" value="GTP1/OBG domain"/>
    <property type="match status" value="1"/>
</dbReference>
<dbReference type="EMBL" id="CP098507">
    <property type="protein sequence ID" value="UUJ79757.1"/>
    <property type="molecule type" value="Genomic_DNA"/>
</dbReference>
<gene>
    <name evidence="50" type="primary">obgE</name>
    <name evidence="9 92" type="synonym">obg</name>
    <name evidence="34" type="ORF">A8L61_05795</name>
    <name evidence="44" type="ORF">AB917_03395</name>
    <name evidence="16" type="ORF">ABZ57_03870</name>
    <name evidence="94" type="ORF">AE233_01165</name>
    <name evidence="43" type="ORF">AF817_00770</name>
    <name evidence="91" type="ORF">AJL21_03815</name>
    <name evidence="18" type="ORF">AP104_00630</name>
    <name evidence="26" type="ORF">APD94_01180</name>
    <name evidence="28" type="ORF">ARR48_00840</name>
    <name evidence="27" type="ORF">ART25_06540</name>
    <name evidence="17" type="ORF">ARY78_04810</name>
    <name evidence="38" type="ORF">B1N52_06880</name>
    <name evidence="37" type="ORF">B1S26_09275</name>
    <name evidence="14" type="ORF">B4X68_04465</name>
    <name evidence="35" type="ORF">BB997_07175</name>
    <name evidence="62" type="ORF">BCZ19_04725</name>
    <name evidence="36" type="ORF">BCZ21_09025</name>
    <name evidence="95" type="ORF">BES38_00790</name>
    <name evidence="41" type="ORF">CA369_08020</name>
    <name evidence="39" type="ORF">CAC64_00855</name>
    <name evidence="40" type="ORF">CAV64_03785</name>
    <name evidence="24" type="ORF">CD20_05615</name>
    <name evidence="45" type="ORF">CW845_06415</name>
    <name evidence="50" type="ORF">D4271_04175</name>
    <name evidence="51" type="ORF">D4920_01170</name>
    <name evidence="46" type="ORF">D4B11_00060</name>
    <name evidence="47" type="ORF">D4C60_04550</name>
    <name evidence="48" type="ORF">D4D89_04000</name>
    <name evidence="49" type="ORF">D4U23_08795</name>
    <name evidence="52" type="ORF">D5M70_04000</name>
    <name evidence="53" type="ORF">D5N24_03140</name>
    <name evidence="88" type="ORF">DCK61_09260</name>
    <name evidence="42" type="ORF">DCT16_07240</name>
    <name evidence="25" type="ORF">DG57_09040</name>
    <name evidence="89" type="ORF">DOV25_13395</name>
    <name evidence="19" type="ORF">DQ70_07250</name>
    <name evidence="92" type="ORF">DYZ50_01427</name>
    <name evidence="93" type="ORF">DYZ80_01633</name>
    <name evidence="15" type="ORF">E0I39_04050</name>
    <name evidence="30" type="ORF">E1V33_01555</name>
    <name evidence="31" type="ORF">E1W43_04160</name>
    <name evidence="32" type="ORF">E1W56_04400</name>
    <name evidence="33" type="ORF">E1X78_04515</name>
    <name evidence="54" type="ORF">E5F58_09015</name>
    <name evidence="55" type="ORF">E5H26_00855</name>
    <name evidence="23" type="ORF">EX365_06480</name>
    <name evidence="22" type="ORF">EXZ73_00655</name>
    <name evidence="63" type="ORF">F6436_12285</name>
    <name evidence="64" type="ORF">F6515_13805</name>
    <name evidence="56" type="ORF">FA835_00195</name>
    <name evidence="57" type="ORF">FC284_12640</name>
    <name evidence="59" type="ORF">FLQ97_09605</name>
    <name evidence="58" type="ORF">FLR03_13180</name>
    <name evidence="60" type="ORF">FNX40_08820</name>
    <name evidence="61" type="ORF">FPL45_02635</name>
    <name evidence="70" type="ORF">FV747_03685</name>
    <name evidence="73" type="ORF">G3O21_001093</name>
    <name evidence="71" type="ORF">G3R95_000872</name>
    <name evidence="72" type="ORF">G3R95_003231</name>
    <name evidence="65" type="ORF">GCV64_00860</name>
    <name evidence="74" type="ORF">GHH22_02775</name>
    <name evidence="75" type="ORF">GHO09_11290</name>
    <name evidence="68" type="ORF">GI230_06300</name>
    <name evidence="84" type="ORF">GI949_03360</name>
    <name evidence="76" type="ORF">GIH49_00060</name>
    <name evidence="69" type="ORF">GJW51_06125</name>
    <name evidence="66" type="ORF">GQG13_07630</name>
    <name evidence="67" type="ORF">GT011_00810</name>
    <name evidence="77" type="ORF">GYO01_13000</name>
    <name evidence="78" type="ORF">GYP27_00810</name>
    <name evidence="79" type="ORF">GYR60_10340</name>
    <name evidence="80" type="ORF">GYS09_05545</name>
    <name evidence="81" type="ORF">GYU24_00830</name>
    <name evidence="82" type="ORF">GYX23_06655</name>
    <name evidence="83" type="ORF">GYY14_06170</name>
    <name evidence="85" type="ORF">GZK27_03805</name>
    <name evidence="86" type="ORF">HQN34_002121</name>
    <name evidence="90" type="ORF">HZJ64_07450</name>
    <name evidence="87" type="ORF">IP987_000732</name>
    <name evidence="20" type="ORF">QD52_07500</name>
    <name evidence="21" type="ORF">UI29_07540</name>
    <name evidence="29" type="ORF">Y261_07890</name>
</gene>
<dbReference type="Pfam" id="PF01018">
    <property type="entry name" value="GTP1_OBG"/>
    <property type="match status" value="1"/>
</dbReference>
<evidence type="ECO:0000313" key="96">
    <source>
        <dbReference type="Proteomes" id="UP000269407"/>
    </source>
</evidence>
<dbReference type="EMBL" id="DAAIHR010000009">
    <property type="protein sequence ID" value="HAB8398913.1"/>
    <property type="molecule type" value="Genomic_DNA"/>
</dbReference>
<dbReference type="PRINTS" id="PR00326">
    <property type="entry name" value="GTP1OBG"/>
</dbReference>
<dbReference type="Proteomes" id="UP000840569">
    <property type="component" value="Unassembled WGS sequence"/>
</dbReference>
<dbReference type="EMBL" id="AABAWE010000004">
    <property type="protein sequence ID" value="EAG2087401.1"/>
    <property type="molecule type" value="Genomic_DNA"/>
</dbReference>
<dbReference type="PANTHER" id="PTHR11702:SF31">
    <property type="entry name" value="MITOCHONDRIAL RIBOSOME-ASSOCIATED GTPASE 2"/>
    <property type="match status" value="1"/>
</dbReference>
<dbReference type="Proteomes" id="UP000540117">
    <property type="component" value="Unassembled WGS sequence"/>
</dbReference>
<dbReference type="Proteomes" id="UP000527632">
    <property type="component" value="Unassembled WGS sequence"/>
</dbReference>
<dbReference type="SMR" id="A0A0D8X7E4"/>
<dbReference type="EMBL" id="AABATR010000003">
    <property type="protein sequence ID" value="EAG1893378.1"/>
    <property type="molecule type" value="Genomic_DNA"/>
</dbReference>
<dbReference type="Proteomes" id="UP000389283">
    <property type="component" value="Unassembled WGS sequence"/>
</dbReference>
<dbReference type="EMBL" id="AAAIXK010000002">
    <property type="protein sequence ID" value="EAC5549752.1"/>
    <property type="molecule type" value="Genomic_DNA"/>
</dbReference>
<dbReference type="EMBL" id="AAHZFN010000018">
    <property type="protein sequence ID" value="ECB9474634.1"/>
    <property type="molecule type" value="Genomic_DNA"/>
</dbReference>
<dbReference type="NCBIfam" id="NF008956">
    <property type="entry name" value="PRK12299.1"/>
    <property type="match status" value="1"/>
</dbReference>
<dbReference type="Proteomes" id="UP000379076">
    <property type="component" value="Unassembled WGS sequence"/>
</dbReference>
<keyword evidence="7 9" id="KW-0460">Magnesium</keyword>
<evidence type="ECO:0000313" key="149">
    <source>
        <dbReference type="Proteomes" id="UP000540117"/>
    </source>
</evidence>
<dbReference type="Proteomes" id="UP000337746">
    <property type="component" value="Unassembled WGS sequence"/>
</dbReference>
<dbReference type="Proteomes" id="UP000528151">
    <property type="component" value="Unassembled WGS sequence"/>
</dbReference>
<evidence type="ECO:0000256" key="9">
    <source>
        <dbReference type="HAMAP-Rule" id="MF_01454"/>
    </source>
</evidence>
<dbReference type="Proteomes" id="UP000364988">
    <property type="component" value="Unassembled WGS sequence"/>
</dbReference>
<evidence type="ECO:0000259" key="11">
    <source>
        <dbReference type="PROSITE" id="PS51710"/>
    </source>
</evidence>
<dbReference type="Proteomes" id="UP000336166">
    <property type="component" value="Unassembled WGS sequence"/>
</dbReference>
<dbReference type="EMBL" id="AABEVI010000002">
    <property type="protein sequence ID" value="EAH0217474.1"/>
    <property type="molecule type" value="Genomic_DNA"/>
</dbReference>
<evidence type="ECO:0000313" key="113">
    <source>
        <dbReference type="Proteomes" id="UP000368805"/>
    </source>
</evidence>
<dbReference type="Proteomes" id="UP000535556">
    <property type="component" value="Unassembled WGS sequence"/>
</dbReference>
<evidence type="ECO:0000313" key="114">
    <source>
        <dbReference type="Proteomes" id="UP000371553"/>
    </source>
</evidence>
<dbReference type="Proteomes" id="UP000393182">
    <property type="component" value="Unassembled WGS sequence"/>
</dbReference>
<feature type="binding site" evidence="9">
    <location>
        <position position="192"/>
    </location>
    <ligand>
        <name>Mg(2+)</name>
        <dbReference type="ChEBI" id="CHEBI:18420"/>
    </ligand>
</feature>
<evidence type="ECO:0000259" key="13">
    <source>
        <dbReference type="PROSITE" id="PS51883"/>
    </source>
</evidence>
<dbReference type="Proteomes" id="UP000280270">
    <property type="component" value="Unassembled WGS sequence"/>
</dbReference>